<dbReference type="InterPro" id="IPR004697">
    <property type="entry name" value="AbgT"/>
</dbReference>
<feature type="transmembrane region" description="Helical" evidence="1">
    <location>
        <begin position="94"/>
        <end position="113"/>
    </location>
</feature>
<organism evidence="2">
    <name type="scientific">uncultured Alphaproteobacteria bacterium</name>
    <dbReference type="NCBI Taxonomy" id="91750"/>
    <lineage>
        <taxon>Bacteria</taxon>
        <taxon>Pseudomonadati</taxon>
        <taxon>Pseudomonadota</taxon>
        <taxon>Alphaproteobacteria</taxon>
        <taxon>environmental samples</taxon>
    </lineage>
</organism>
<feature type="transmembrane region" description="Helical" evidence="1">
    <location>
        <begin position="270"/>
        <end position="290"/>
    </location>
</feature>
<dbReference type="PANTHER" id="PTHR30282">
    <property type="entry name" value="P-AMINOBENZOYL GLUTAMATE TRANSPORTER"/>
    <property type="match status" value="1"/>
</dbReference>
<keyword evidence="1" id="KW-1133">Transmembrane helix</keyword>
<sequence>MSSTKDSLGSPSAETPSSEIVGRLLAAVERFGNKIPDTFTLFVWAICVLIGLSVALSLAGVSVINPITHAEVEARSLLSAEAFSWLTTSMIRNFVAFPPFGLIVVLAMGVGIAQRTKLLERVIQAMVMGIPRRGVTIMLCIICFFSHIASDVALLIMPAIGAIVFRAVGRHPLAGLCTAMAAVGSGYSANLIIVGLDVVMAGLTTSAAQIIDKQAHVSPVDNWYFTTTAVALLTIVVTLVTEKIVEPRLGVYEGAVEKTLEKADPRERRALAFTGLAALVLVGLVALAVIPETGILRNPETHGIIGSPFLKGIAALMFLLFAVTGITYGVFTGQIRSAKDAGKLATDTIRDMSGFIVLMFLIANFTAAIVWTNIGQVIATAGAALLQTLDMTGLAAQFLLMVVAAFLLIFIPSSSATWALLGPLFVPMFMMLGYTPAFTQLAMRVGMCSFIPVSPCNPFVPAAIRTGQEYDPSLGYGRYLSLLMPYVAASVLAWVLLFTAFYLLNLPIGPGITARMA</sequence>
<keyword evidence="1" id="KW-0472">Membrane</keyword>
<feature type="transmembrane region" description="Helical" evidence="1">
    <location>
        <begin position="310"/>
        <end position="331"/>
    </location>
</feature>
<protein>
    <submittedName>
        <fullName evidence="2">Para-aminobenzoyl-glutamate transporter</fullName>
    </submittedName>
</protein>
<feature type="transmembrane region" description="Helical" evidence="1">
    <location>
        <begin position="39"/>
        <end position="64"/>
    </location>
</feature>
<dbReference type="AlphaFoldDB" id="A0A212J0Z0"/>
<dbReference type="GO" id="GO:1902604">
    <property type="term" value="P:p-aminobenzoyl-glutamate transmembrane transport"/>
    <property type="evidence" value="ECO:0007669"/>
    <property type="project" value="InterPro"/>
</dbReference>
<evidence type="ECO:0000256" key="1">
    <source>
        <dbReference type="SAM" id="Phobius"/>
    </source>
</evidence>
<keyword evidence="1" id="KW-0812">Transmembrane</keyword>
<reference evidence="2" key="1">
    <citation type="submission" date="2016-04" db="EMBL/GenBank/DDBJ databases">
        <authorList>
            <person name="Evans L.H."/>
            <person name="Alamgir A."/>
            <person name="Owens N."/>
            <person name="Weber N.D."/>
            <person name="Virtaneva K."/>
            <person name="Barbian K."/>
            <person name="Babar A."/>
            <person name="Rosenke K."/>
        </authorList>
    </citation>
    <scope>NUCLEOTIDE SEQUENCE</scope>
    <source>
        <strain evidence="2">86</strain>
    </source>
</reference>
<dbReference type="GO" id="GO:0015558">
    <property type="term" value="F:secondary active p-aminobenzoyl-glutamate transmembrane transporter activity"/>
    <property type="evidence" value="ECO:0007669"/>
    <property type="project" value="InterPro"/>
</dbReference>
<feature type="transmembrane region" description="Helical" evidence="1">
    <location>
        <begin position="191"/>
        <end position="211"/>
    </location>
</feature>
<feature type="transmembrane region" description="Helical" evidence="1">
    <location>
        <begin position="483"/>
        <end position="506"/>
    </location>
</feature>
<feature type="transmembrane region" description="Helical" evidence="1">
    <location>
        <begin position="418"/>
        <end position="437"/>
    </location>
</feature>
<proteinExistence type="predicted"/>
<accession>A0A212J0Z0</accession>
<evidence type="ECO:0000313" key="2">
    <source>
        <dbReference type="EMBL" id="SBV93100.1"/>
    </source>
</evidence>
<feature type="transmembrane region" description="Helical" evidence="1">
    <location>
        <begin position="394"/>
        <end position="411"/>
    </location>
</feature>
<gene>
    <name evidence="2" type="primary">abgT</name>
    <name evidence="2" type="ORF">KL86APRO_10342</name>
</gene>
<feature type="transmembrane region" description="Helical" evidence="1">
    <location>
        <begin position="134"/>
        <end position="157"/>
    </location>
</feature>
<dbReference type="Pfam" id="PF03806">
    <property type="entry name" value="ABG_transport"/>
    <property type="match status" value="1"/>
</dbReference>
<dbReference type="PANTHER" id="PTHR30282:SF0">
    <property type="entry name" value="P-AMINOBENZOYL-GLUTAMATE TRANSPORT PROTEIN"/>
    <property type="match status" value="1"/>
</dbReference>
<feature type="transmembrane region" description="Helical" evidence="1">
    <location>
        <begin position="352"/>
        <end position="374"/>
    </location>
</feature>
<name>A0A212J0Z0_9PROT</name>
<dbReference type="EMBL" id="FLUO01000001">
    <property type="protein sequence ID" value="SBV93100.1"/>
    <property type="molecule type" value="Genomic_DNA"/>
</dbReference>
<feature type="transmembrane region" description="Helical" evidence="1">
    <location>
        <begin position="223"/>
        <end position="241"/>
    </location>
</feature>